<evidence type="ECO:0000256" key="1">
    <source>
        <dbReference type="SAM" id="SignalP"/>
    </source>
</evidence>
<comment type="caution">
    <text evidence="2">The sequence shown here is derived from an EMBL/GenBank/DDBJ whole genome shotgun (WGS) entry which is preliminary data.</text>
</comment>
<dbReference type="Proteomes" id="UP000265515">
    <property type="component" value="Unassembled WGS sequence"/>
</dbReference>
<name>A0A388KZC8_CHABU</name>
<reference evidence="2 3" key="1">
    <citation type="journal article" date="2018" name="Cell">
        <title>The Chara Genome: Secondary Complexity and Implications for Plant Terrestrialization.</title>
        <authorList>
            <person name="Nishiyama T."/>
            <person name="Sakayama H."/>
            <person name="Vries J.D."/>
            <person name="Buschmann H."/>
            <person name="Saint-Marcoux D."/>
            <person name="Ullrich K.K."/>
            <person name="Haas F.B."/>
            <person name="Vanderstraeten L."/>
            <person name="Becker D."/>
            <person name="Lang D."/>
            <person name="Vosolsobe S."/>
            <person name="Rombauts S."/>
            <person name="Wilhelmsson P.K.I."/>
            <person name="Janitza P."/>
            <person name="Kern R."/>
            <person name="Heyl A."/>
            <person name="Rumpler F."/>
            <person name="Villalobos L.I.A.C."/>
            <person name="Clay J.M."/>
            <person name="Skokan R."/>
            <person name="Toyoda A."/>
            <person name="Suzuki Y."/>
            <person name="Kagoshima H."/>
            <person name="Schijlen E."/>
            <person name="Tajeshwar N."/>
            <person name="Catarino B."/>
            <person name="Hetherington A.J."/>
            <person name="Saltykova A."/>
            <person name="Bonnot C."/>
            <person name="Breuninger H."/>
            <person name="Symeonidi A."/>
            <person name="Radhakrishnan G.V."/>
            <person name="Van Nieuwerburgh F."/>
            <person name="Deforce D."/>
            <person name="Chang C."/>
            <person name="Karol K.G."/>
            <person name="Hedrich R."/>
            <person name="Ulvskov P."/>
            <person name="Glockner G."/>
            <person name="Delwiche C.F."/>
            <person name="Petrasek J."/>
            <person name="Van de Peer Y."/>
            <person name="Friml J."/>
            <person name="Beilby M."/>
            <person name="Dolan L."/>
            <person name="Kohara Y."/>
            <person name="Sugano S."/>
            <person name="Fujiyama A."/>
            <person name="Delaux P.-M."/>
            <person name="Quint M."/>
            <person name="TheiBen G."/>
            <person name="Hagemann M."/>
            <person name="Harholt J."/>
            <person name="Dunand C."/>
            <person name="Zachgo S."/>
            <person name="Langdale J."/>
            <person name="Maumus F."/>
            <person name="Straeten D.V.D."/>
            <person name="Gould S.B."/>
            <person name="Rensing S.A."/>
        </authorList>
    </citation>
    <scope>NUCLEOTIDE SEQUENCE [LARGE SCALE GENOMIC DNA]</scope>
    <source>
        <strain evidence="2 3">S276</strain>
    </source>
</reference>
<dbReference type="Gramene" id="GBG75424">
    <property type="protein sequence ID" value="GBG75424"/>
    <property type="gene ID" value="CBR_g20054"/>
</dbReference>
<dbReference type="AlphaFoldDB" id="A0A388KZC8"/>
<keyword evidence="1" id="KW-0732">Signal</keyword>
<gene>
    <name evidence="2" type="ORF">CBR_g20054</name>
</gene>
<organism evidence="2 3">
    <name type="scientific">Chara braunii</name>
    <name type="common">Braun's stonewort</name>
    <dbReference type="NCBI Taxonomy" id="69332"/>
    <lineage>
        <taxon>Eukaryota</taxon>
        <taxon>Viridiplantae</taxon>
        <taxon>Streptophyta</taxon>
        <taxon>Charophyceae</taxon>
        <taxon>Charales</taxon>
        <taxon>Characeae</taxon>
        <taxon>Chara</taxon>
    </lineage>
</organism>
<evidence type="ECO:0000313" key="3">
    <source>
        <dbReference type="Proteomes" id="UP000265515"/>
    </source>
</evidence>
<accession>A0A388KZC8</accession>
<protein>
    <recommendedName>
        <fullName evidence="4">Bifunctional inhibitor/plant lipid transfer protein/seed storage helical domain-containing protein</fullName>
    </recommendedName>
</protein>
<feature type="signal peptide" evidence="1">
    <location>
        <begin position="1"/>
        <end position="26"/>
    </location>
</feature>
<evidence type="ECO:0008006" key="4">
    <source>
        <dbReference type="Google" id="ProtNLM"/>
    </source>
</evidence>
<evidence type="ECO:0000313" key="2">
    <source>
        <dbReference type="EMBL" id="GBG75424.1"/>
    </source>
</evidence>
<keyword evidence="3" id="KW-1185">Reference proteome</keyword>
<proteinExistence type="predicted"/>
<feature type="chain" id="PRO_5017194975" description="Bifunctional inhibitor/plant lipid transfer protein/seed storage helical domain-containing protein" evidence="1">
    <location>
        <begin position="27"/>
        <end position="137"/>
    </location>
</feature>
<dbReference type="PROSITE" id="PS51257">
    <property type="entry name" value="PROKAR_LIPOPROTEIN"/>
    <property type="match status" value="1"/>
</dbReference>
<dbReference type="EMBL" id="BFEA01000224">
    <property type="protein sequence ID" value="GBG75424.1"/>
    <property type="molecule type" value="Genomic_DNA"/>
</dbReference>
<sequence>MARSSLAAMASIAMIVILSCHLLCLAAPAYDVDAADACPVRITKLSLDPINSLCSIGNSDLCCQSMQTVGMEAVDYNPNCVDKLVAAIEAYTGVTADEASACLQNEGRGLLGQLEQEASEAFAASGSGSLPAPSLAL</sequence>